<evidence type="ECO:0000256" key="1">
    <source>
        <dbReference type="PROSITE-ProRule" id="PRU00244"/>
    </source>
</evidence>
<feature type="transmembrane region" description="Helical" evidence="1">
    <location>
        <begin position="118"/>
        <end position="138"/>
    </location>
</feature>
<dbReference type="eggNOG" id="COG3300">
    <property type="taxonomic scope" value="Bacteria"/>
</dbReference>
<dbReference type="PROSITE" id="PS50924">
    <property type="entry name" value="MHYT"/>
    <property type="match status" value="1"/>
</dbReference>
<dbReference type="InterPro" id="IPR005330">
    <property type="entry name" value="MHYT_dom"/>
</dbReference>
<evidence type="ECO:0000313" key="5">
    <source>
        <dbReference type="Proteomes" id="UP000002484"/>
    </source>
</evidence>
<dbReference type="Pfam" id="PF03707">
    <property type="entry name" value="MHYT"/>
    <property type="match status" value="2"/>
</dbReference>
<feature type="transmembrane region" description="Helical" evidence="1">
    <location>
        <begin position="206"/>
        <end position="226"/>
    </location>
</feature>
<dbReference type="Proteomes" id="UP000002484">
    <property type="component" value="Chromosome"/>
</dbReference>
<organism evidence="4 5">
    <name type="scientific">Pseudofrankia inefficax (strain DSM 45817 / CECT 9037 / DDB 130130 / EuI1c)</name>
    <name type="common">Frankia inefficax</name>
    <dbReference type="NCBI Taxonomy" id="298654"/>
    <lineage>
        <taxon>Bacteria</taxon>
        <taxon>Bacillati</taxon>
        <taxon>Actinomycetota</taxon>
        <taxon>Actinomycetes</taxon>
        <taxon>Frankiales</taxon>
        <taxon>Frankiaceae</taxon>
        <taxon>Pseudofrankia</taxon>
    </lineage>
</organism>
<dbReference type="HOGENOM" id="CLU_061170_0_0_11"/>
<keyword evidence="1" id="KW-0812">Transmembrane</keyword>
<keyword evidence="1" id="KW-0472">Membrane</keyword>
<gene>
    <name evidence="4" type="ordered locus">FraEuI1c_1891</name>
</gene>
<evidence type="ECO:0000259" key="3">
    <source>
        <dbReference type="PROSITE" id="PS50924"/>
    </source>
</evidence>
<dbReference type="GO" id="GO:0016020">
    <property type="term" value="C:membrane"/>
    <property type="evidence" value="ECO:0007669"/>
    <property type="project" value="UniProtKB-UniRule"/>
</dbReference>
<feature type="transmembrane region" description="Helical" evidence="1">
    <location>
        <begin position="145"/>
        <end position="167"/>
    </location>
</feature>
<protein>
    <submittedName>
        <fullName evidence="4">Putative integral membrane sensor protein</fullName>
    </submittedName>
</protein>
<sequence>MPRSAPNDPLTRCVLATSQTYCTLGGKKVTVAAQLAHEHGSDDIVFVITSVVFALVGSFAALVSAVRIPSAHGAARFRWIVASAISLGGGAIWSMHFIGMLGYHVDDREIVYDLPLTALSLLIAIVVSAIGLAIVGANPRNKARLLFAGILTGAGVGAMHYTGMAAMRVGSSVRYDPKLVAASLAIAVVAALAALWIAFRVRTVQHVIAASAVMAAAVCGMHYTAMAATTIAVTRTPRQDSGADPISLTFLVCVIAFTVLILVIFAAFNTINENHADLALGRAGGRHATGPVPIPTGRPAEQAAARGADPGSPDLFAGRR</sequence>
<keyword evidence="5" id="KW-1185">Reference proteome</keyword>
<dbReference type="OrthoDB" id="3763366at2"/>
<keyword evidence="1" id="KW-1133">Transmembrane helix</keyword>
<feature type="transmembrane region" description="Helical" evidence="1">
    <location>
        <begin position="44"/>
        <end position="65"/>
    </location>
</feature>
<feature type="transmembrane region" description="Helical" evidence="1">
    <location>
        <begin position="179"/>
        <end position="199"/>
    </location>
</feature>
<reference evidence="4 5" key="1">
    <citation type="submission" date="2010-10" db="EMBL/GenBank/DDBJ databases">
        <title>Complete sequence of Frankia sp. EuI1c.</title>
        <authorList>
            <consortium name="US DOE Joint Genome Institute"/>
            <person name="Lucas S."/>
            <person name="Copeland A."/>
            <person name="Lapidus A."/>
            <person name="Cheng J.-F."/>
            <person name="Bruce D."/>
            <person name="Goodwin L."/>
            <person name="Pitluck S."/>
            <person name="Chertkov O."/>
            <person name="Detter J.C."/>
            <person name="Han C."/>
            <person name="Tapia R."/>
            <person name="Land M."/>
            <person name="Hauser L."/>
            <person name="Jeffries C."/>
            <person name="Kyrpides N."/>
            <person name="Ivanova N."/>
            <person name="Mikhailova N."/>
            <person name="Beauchemin N."/>
            <person name="Sen A."/>
            <person name="Sur S.A."/>
            <person name="Gtari M."/>
            <person name="Wall L."/>
            <person name="Tisa L."/>
            <person name="Woyke T."/>
        </authorList>
    </citation>
    <scope>NUCLEOTIDE SEQUENCE [LARGE SCALE GENOMIC DNA]</scope>
    <source>
        <strain evidence="5">DSM 45817 / CECT 9037 / EuI1c</strain>
    </source>
</reference>
<dbReference type="AlphaFoldDB" id="E3JCV2"/>
<proteinExistence type="predicted"/>
<feature type="transmembrane region" description="Helical" evidence="1">
    <location>
        <begin position="77"/>
        <end position="98"/>
    </location>
</feature>
<dbReference type="InParanoid" id="E3JCV2"/>
<name>E3JCV2_PSEI1</name>
<feature type="region of interest" description="Disordered" evidence="2">
    <location>
        <begin position="289"/>
        <end position="320"/>
    </location>
</feature>
<dbReference type="PANTHER" id="PTHR35152:SF1">
    <property type="entry name" value="DOMAIN SIGNALLING PROTEIN, PUTATIVE (AFU_ORTHOLOGUE AFUA_5G11310)-RELATED"/>
    <property type="match status" value="1"/>
</dbReference>
<dbReference type="PANTHER" id="PTHR35152">
    <property type="entry name" value="DOMAIN SIGNALLING PROTEIN, PUTATIVE (AFU_ORTHOLOGUE AFUA_5G11310)-RELATED"/>
    <property type="match status" value="1"/>
</dbReference>
<evidence type="ECO:0000313" key="4">
    <source>
        <dbReference type="EMBL" id="ADP79942.1"/>
    </source>
</evidence>
<feature type="domain" description="MHYT" evidence="3">
    <location>
        <begin position="42"/>
        <end position="232"/>
    </location>
</feature>
<evidence type="ECO:0000256" key="2">
    <source>
        <dbReference type="SAM" id="MobiDB-lite"/>
    </source>
</evidence>
<feature type="transmembrane region" description="Helical" evidence="1">
    <location>
        <begin position="246"/>
        <end position="268"/>
    </location>
</feature>
<dbReference type="EMBL" id="CP002299">
    <property type="protein sequence ID" value="ADP79942.1"/>
    <property type="molecule type" value="Genomic_DNA"/>
</dbReference>
<accession>E3JCV2</accession>
<dbReference type="KEGG" id="fri:FraEuI1c_1891"/>
<dbReference type="STRING" id="298654.FraEuI1c_1891"/>